<name>A0A1D1XWD2_9ARAE</name>
<evidence type="ECO:0000256" key="7">
    <source>
        <dbReference type="ARBA" id="ARBA00023136"/>
    </source>
</evidence>
<protein>
    <recommendedName>
        <fullName evidence="8">Derlin</fullName>
    </recommendedName>
</protein>
<feature type="transmembrane region" description="Helical" evidence="8">
    <location>
        <begin position="95"/>
        <end position="112"/>
    </location>
</feature>
<reference evidence="10" key="1">
    <citation type="submission" date="2015-07" db="EMBL/GenBank/DDBJ databases">
        <title>Transcriptome Assembly of Anthurium amnicola.</title>
        <authorList>
            <person name="Suzuki J."/>
        </authorList>
    </citation>
    <scope>NUCLEOTIDE SEQUENCE</scope>
</reference>
<sequence length="278" mass="31211">MSSPGEYYRSLPPVTKTYGVICLMASSALYLGLYHYSNITLSYVAILRRLQLWRLVTNFFFLGPFSIYFGLRFVMLARYGVLLEKGPFKDRTADFLWMVIFGALSLLVFNLIPPLRFPFLGPALVFMMLYVWSKEVPNSRISIMGVVTIKGEYLPWAMLALDVIFGDPLKPDILGILAGHMYYFLAVLHPLSGGKNILKTPLWVHKLVAYWGEGFQANSPVQQDQHAGVAFRGRSYRVGTGAPANRPAQPDRRGSTAPAQPDQRGSGVFSGRSYRLNQ</sequence>
<evidence type="ECO:0000256" key="3">
    <source>
        <dbReference type="ARBA" id="ARBA00008917"/>
    </source>
</evidence>
<evidence type="ECO:0000256" key="5">
    <source>
        <dbReference type="ARBA" id="ARBA00022824"/>
    </source>
</evidence>
<evidence type="ECO:0000256" key="9">
    <source>
        <dbReference type="SAM" id="MobiDB-lite"/>
    </source>
</evidence>
<feature type="transmembrane region" description="Helical" evidence="8">
    <location>
        <begin position="17"/>
        <end position="34"/>
    </location>
</feature>
<feature type="transmembrane region" description="Helical" evidence="8">
    <location>
        <begin position="55"/>
        <end position="75"/>
    </location>
</feature>
<comment type="similarity">
    <text evidence="3 8">Belongs to the derlin family.</text>
</comment>
<keyword evidence="4 8" id="KW-0812">Transmembrane</keyword>
<accession>A0A1D1XWD2</accession>
<proteinExistence type="inferred from homology"/>
<dbReference type="GO" id="GO:0005789">
    <property type="term" value="C:endoplasmic reticulum membrane"/>
    <property type="evidence" value="ECO:0007669"/>
    <property type="project" value="UniProtKB-SubCell"/>
</dbReference>
<evidence type="ECO:0000313" key="10">
    <source>
        <dbReference type="EMBL" id="JAT46705.1"/>
    </source>
</evidence>
<dbReference type="GO" id="GO:0006950">
    <property type="term" value="P:response to stress"/>
    <property type="evidence" value="ECO:0007669"/>
    <property type="project" value="UniProtKB-ARBA"/>
</dbReference>
<comment type="function">
    <text evidence="8">May be involved in the degradation of misfolded endoplasmic reticulum (ER) luminal proteins.</text>
</comment>
<evidence type="ECO:0000256" key="6">
    <source>
        <dbReference type="ARBA" id="ARBA00022989"/>
    </source>
</evidence>
<evidence type="ECO:0000256" key="1">
    <source>
        <dbReference type="ARBA" id="ARBA00003292"/>
    </source>
</evidence>
<dbReference type="InterPro" id="IPR007599">
    <property type="entry name" value="DER1"/>
</dbReference>
<comment type="caution">
    <text evidence="8">Lacks conserved residue(s) required for the propagation of feature annotation.</text>
</comment>
<keyword evidence="7 8" id="KW-0472">Membrane</keyword>
<organism evidence="10">
    <name type="scientific">Anthurium amnicola</name>
    <dbReference type="NCBI Taxonomy" id="1678845"/>
    <lineage>
        <taxon>Eukaryota</taxon>
        <taxon>Viridiplantae</taxon>
        <taxon>Streptophyta</taxon>
        <taxon>Embryophyta</taxon>
        <taxon>Tracheophyta</taxon>
        <taxon>Spermatophyta</taxon>
        <taxon>Magnoliopsida</taxon>
        <taxon>Liliopsida</taxon>
        <taxon>Araceae</taxon>
        <taxon>Pothoideae</taxon>
        <taxon>Potheae</taxon>
        <taxon>Anthurium</taxon>
    </lineage>
</organism>
<dbReference type="AlphaFoldDB" id="A0A1D1XWD2"/>
<dbReference type="SUPFAM" id="SSF144091">
    <property type="entry name" value="Rhomboid-like"/>
    <property type="match status" value="1"/>
</dbReference>
<dbReference type="Pfam" id="PF04511">
    <property type="entry name" value="DER1"/>
    <property type="match status" value="1"/>
</dbReference>
<evidence type="ECO:0000256" key="8">
    <source>
        <dbReference type="RuleBase" id="RU363059"/>
    </source>
</evidence>
<keyword evidence="5 8" id="KW-0256">Endoplasmic reticulum</keyword>
<evidence type="ECO:0000256" key="4">
    <source>
        <dbReference type="ARBA" id="ARBA00022692"/>
    </source>
</evidence>
<evidence type="ECO:0000256" key="2">
    <source>
        <dbReference type="ARBA" id="ARBA00004477"/>
    </source>
</evidence>
<comment type="function">
    <text evidence="1">May be involved in the degradation process of specific misfolded endoplasmic reticulum (ER) luminal proteins.</text>
</comment>
<dbReference type="PANTHER" id="PTHR11009">
    <property type="entry name" value="DER1-LIKE PROTEIN, DERLIN"/>
    <property type="match status" value="1"/>
</dbReference>
<comment type="subcellular location">
    <subcellularLocation>
        <location evidence="2 8">Endoplasmic reticulum membrane</location>
        <topology evidence="2 8">Multi-pass membrane protein</topology>
    </subcellularLocation>
</comment>
<feature type="region of interest" description="Disordered" evidence="9">
    <location>
        <begin position="238"/>
        <end position="278"/>
    </location>
</feature>
<dbReference type="InterPro" id="IPR035952">
    <property type="entry name" value="Rhomboid-like_sf"/>
</dbReference>
<gene>
    <name evidence="10" type="primary">DER1_4</name>
    <name evidence="10" type="ORF">g.78432</name>
</gene>
<keyword evidence="6 8" id="KW-1133">Transmembrane helix</keyword>
<dbReference type="EMBL" id="GDJX01021231">
    <property type="protein sequence ID" value="JAT46705.1"/>
    <property type="molecule type" value="Transcribed_RNA"/>
</dbReference>